<dbReference type="SMART" id="SM00249">
    <property type="entry name" value="PHD"/>
    <property type="match status" value="3"/>
</dbReference>
<accession>A0ABD1KZL3</accession>
<dbReference type="InterPro" id="IPR022702">
    <property type="entry name" value="Cytosine_MeTrfase1_RFD"/>
</dbReference>
<evidence type="ECO:0000313" key="9">
    <source>
        <dbReference type="Proteomes" id="UP001603857"/>
    </source>
</evidence>
<evidence type="ECO:0000256" key="1">
    <source>
        <dbReference type="ARBA" id="ARBA00004123"/>
    </source>
</evidence>
<dbReference type="Gene3D" id="3.30.40.10">
    <property type="entry name" value="Zinc/RING finger domain, C3HC4 (zinc finger)"/>
    <property type="match status" value="2"/>
</dbReference>
<dbReference type="InterPro" id="IPR055198">
    <property type="entry name" value="NSD_PHD"/>
</dbReference>
<sequence>MKRGRASSSDDEAEIEAEDQSQSVSDYYLVDDDDMPVSFHVLPIQWNGSGNSDDASTGKVFLHGLVDDRLLKFFTQVTAWRFDLSNDRPQIFLLSKDGKWIELQKPRKIFQDTIRTILVTLHFLHRVKRKPQMSAVSVWQDLCKDKELSSYGVKPSQKNLLDHIPLIREAAKRDAVLAKSKQLLFMVLEKPKSQKLLDKEVNEVIVVGSDRDAIDEYNEELEEKDDLDVCALCDNGGDVMCCDGVCMRSFHATKEAGRENNCASLGFTQKEVDDIQSFYCKNCEYYQHQCFACGKLGSSDKVRGVEVIKCSSAACDRFYHPHCVAKLLSQLVKHAAEELERNIANGDPFTCPLHFCCVCKELENKKDIEREMQFAVCRRCPKSYHRKCLPREIALGNKDDNDIIQRAWEGLLPNNHILIYCLNHEIDPELGTPVRDHIRFPNLKSTAQKSNNTIERKRPASEERVILKKKKVDLDNSSGKSTAKGSKLTGKLSSDKVGCKKSNKLISGSNISRKPKSKETSRRWSTENKRSISMNKGSERIDHDYQANNVNKPLILKPVRKLSVELPSLDVDSEKSLLAARSSVTLESVLKNHAFDSTHTDSLRNVVEKTITMEKLEGSVDAVQTALRRIESGCSIQDAKAVCDPGVLKQIFMWKDKLKIYLAPILYGNRFTSYGRIFTRVERLERIVDKLQWYVQNGDMIVDFCCGANDFSILMKKKLEETAKNCSYRNYDILPTKNDFSFAMRDWMTVQPTELPTGSRLIMGLKPPFGHKAELANKFIDKALEFKPKLIILIVPPEAERQDLFLQSFYLPGSVDDVNDTQMDQTNVRPPLLSLWSHPDWTTKHMVIAEEHGHVLKTESFNIITDNVKSTDDQASDEGQKRSIHFGKENQKGQQSGIGKSPRKRKHPEENNRKKVGVVSPATRQALNKILEGTPVRSQPNQVNWRTLGEGLEPESAVCPRVEVGHDPSRSHVSVTESSCKTNIPVIGQYEPRLCELKLVKRSSLGSEPPTFIKSGFGGGLHGFAPAPNYEYARQHSCGWLDE</sequence>
<dbReference type="GO" id="GO:0008270">
    <property type="term" value="F:zinc ion binding"/>
    <property type="evidence" value="ECO:0007669"/>
    <property type="project" value="UniProtKB-KW"/>
</dbReference>
<feature type="region of interest" description="Disordered" evidence="6">
    <location>
        <begin position="868"/>
        <end position="920"/>
    </location>
</feature>
<feature type="region of interest" description="Disordered" evidence="6">
    <location>
        <begin position="469"/>
        <end position="532"/>
    </location>
</feature>
<dbReference type="GO" id="GO:0005634">
    <property type="term" value="C:nucleus"/>
    <property type="evidence" value="ECO:0007669"/>
    <property type="project" value="UniProtKB-SubCell"/>
</dbReference>
<feature type="compositionally biased region" description="Polar residues" evidence="6">
    <location>
        <begin position="475"/>
        <end position="484"/>
    </location>
</feature>
<feature type="domain" description="Zinc finger PHD-type" evidence="7">
    <location>
        <begin position="356"/>
        <end position="425"/>
    </location>
</feature>
<dbReference type="Pfam" id="PF12047">
    <property type="entry name" value="DNMT1-RFD"/>
    <property type="match status" value="1"/>
</dbReference>
<dbReference type="Proteomes" id="UP001603857">
    <property type="component" value="Unassembled WGS sequence"/>
</dbReference>
<feature type="compositionally biased region" description="Basic and acidic residues" evidence="6">
    <location>
        <begin position="517"/>
        <end position="530"/>
    </location>
</feature>
<evidence type="ECO:0000256" key="6">
    <source>
        <dbReference type="SAM" id="MobiDB-lite"/>
    </source>
</evidence>
<evidence type="ECO:0000259" key="7">
    <source>
        <dbReference type="SMART" id="SM00249"/>
    </source>
</evidence>
<feature type="domain" description="Zinc finger PHD-type" evidence="7">
    <location>
        <begin position="289"/>
        <end position="355"/>
    </location>
</feature>
<keyword evidence="2" id="KW-0479">Metal-binding</keyword>
<evidence type="ECO:0000256" key="3">
    <source>
        <dbReference type="ARBA" id="ARBA00022771"/>
    </source>
</evidence>
<feature type="compositionally biased region" description="Acidic residues" evidence="6">
    <location>
        <begin position="9"/>
        <end position="19"/>
    </location>
</feature>
<protein>
    <recommendedName>
        <fullName evidence="7">Zinc finger PHD-type domain-containing protein</fullName>
    </recommendedName>
</protein>
<gene>
    <name evidence="8" type="ORF">Fmac_030570</name>
</gene>
<feature type="domain" description="Zinc finger PHD-type" evidence="7">
    <location>
        <begin position="229"/>
        <end position="284"/>
    </location>
</feature>
<dbReference type="InterPro" id="IPR058939">
    <property type="entry name" value="Mtase_EDM2"/>
</dbReference>
<evidence type="ECO:0000256" key="2">
    <source>
        <dbReference type="ARBA" id="ARBA00022723"/>
    </source>
</evidence>
<evidence type="ECO:0000313" key="8">
    <source>
        <dbReference type="EMBL" id="KAL2316694.1"/>
    </source>
</evidence>
<keyword evidence="9" id="KW-1185">Reference proteome</keyword>
<dbReference type="AlphaFoldDB" id="A0ABD1KZL3"/>
<dbReference type="PANTHER" id="PTHR46235">
    <property type="entry name" value="PHD FINGER-CONTAINING PROTEIN DDB_G0268158"/>
    <property type="match status" value="1"/>
</dbReference>
<dbReference type="Pfam" id="PF26055">
    <property type="entry name" value="Mtase_EDM2"/>
    <property type="match status" value="1"/>
</dbReference>
<dbReference type="InterPro" id="IPR001965">
    <property type="entry name" value="Znf_PHD"/>
</dbReference>
<dbReference type="InterPro" id="IPR013083">
    <property type="entry name" value="Znf_RING/FYVE/PHD"/>
</dbReference>
<proteinExistence type="predicted"/>
<dbReference type="CDD" id="cd15565">
    <property type="entry name" value="PHD2_NSD"/>
    <property type="match status" value="1"/>
</dbReference>
<name>A0ABD1KZL3_9FABA</name>
<feature type="compositionally biased region" description="Basic and acidic residues" evidence="6">
    <location>
        <begin position="878"/>
        <end position="891"/>
    </location>
</feature>
<keyword evidence="5" id="KW-0539">Nucleus</keyword>
<dbReference type="EMBL" id="JBGMDY010000011">
    <property type="protein sequence ID" value="KAL2316694.1"/>
    <property type="molecule type" value="Genomic_DNA"/>
</dbReference>
<comment type="subcellular location">
    <subcellularLocation>
        <location evidence="1">Nucleus</location>
    </subcellularLocation>
</comment>
<evidence type="ECO:0000256" key="5">
    <source>
        <dbReference type="ARBA" id="ARBA00023242"/>
    </source>
</evidence>
<comment type="caution">
    <text evidence="8">The sequence shown here is derived from an EMBL/GenBank/DDBJ whole genome shotgun (WGS) entry which is preliminary data.</text>
</comment>
<dbReference type="Pfam" id="PF22908">
    <property type="entry name" value="PHD_NSD"/>
    <property type="match status" value="1"/>
</dbReference>
<keyword evidence="3" id="KW-0863">Zinc-finger</keyword>
<dbReference type="PANTHER" id="PTHR46235:SF3">
    <property type="entry name" value="PHD FINGER-CONTAINING PROTEIN DDB_G0268158"/>
    <property type="match status" value="1"/>
</dbReference>
<feature type="region of interest" description="Disordered" evidence="6">
    <location>
        <begin position="1"/>
        <end position="22"/>
    </location>
</feature>
<evidence type="ECO:0000256" key="4">
    <source>
        <dbReference type="ARBA" id="ARBA00022833"/>
    </source>
</evidence>
<reference evidence="8 9" key="1">
    <citation type="submission" date="2024-08" db="EMBL/GenBank/DDBJ databases">
        <title>Insights into the chromosomal genome structure of Flemingia macrophylla.</title>
        <authorList>
            <person name="Ding Y."/>
            <person name="Zhao Y."/>
            <person name="Bi W."/>
            <person name="Wu M."/>
            <person name="Zhao G."/>
            <person name="Gong Y."/>
            <person name="Li W."/>
            <person name="Zhang P."/>
        </authorList>
    </citation>
    <scope>NUCLEOTIDE SEQUENCE [LARGE SCALE GENOMIC DNA]</scope>
    <source>
        <strain evidence="8">DYQJB</strain>
        <tissue evidence="8">Leaf</tissue>
    </source>
</reference>
<keyword evidence="4" id="KW-0862">Zinc</keyword>
<organism evidence="8 9">
    <name type="scientific">Flemingia macrophylla</name>
    <dbReference type="NCBI Taxonomy" id="520843"/>
    <lineage>
        <taxon>Eukaryota</taxon>
        <taxon>Viridiplantae</taxon>
        <taxon>Streptophyta</taxon>
        <taxon>Embryophyta</taxon>
        <taxon>Tracheophyta</taxon>
        <taxon>Spermatophyta</taxon>
        <taxon>Magnoliopsida</taxon>
        <taxon>eudicotyledons</taxon>
        <taxon>Gunneridae</taxon>
        <taxon>Pentapetalae</taxon>
        <taxon>rosids</taxon>
        <taxon>fabids</taxon>
        <taxon>Fabales</taxon>
        <taxon>Fabaceae</taxon>
        <taxon>Papilionoideae</taxon>
        <taxon>50 kb inversion clade</taxon>
        <taxon>NPAAA clade</taxon>
        <taxon>indigoferoid/millettioid clade</taxon>
        <taxon>Phaseoleae</taxon>
        <taxon>Flemingia</taxon>
    </lineage>
</organism>